<keyword evidence="2" id="KW-1133">Transmembrane helix</keyword>
<feature type="region of interest" description="Disordered" evidence="1">
    <location>
        <begin position="1"/>
        <end position="68"/>
    </location>
</feature>
<keyword evidence="2" id="KW-0472">Membrane</keyword>
<dbReference type="Proteomes" id="UP000321685">
    <property type="component" value="Unassembled WGS sequence"/>
</dbReference>
<evidence type="ECO:0000313" key="3">
    <source>
        <dbReference type="EMBL" id="GEL22305.1"/>
    </source>
</evidence>
<feature type="compositionally biased region" description="Low complexity" evidence="1">
    <location>
        <begin position="7"/>
        <end position="17"/>
    </location>
</feature>
<feature type="transmembrane region" description="Helical" evidence="2">
    <location>
        <begin position="72"/>
        <end position="94"/>
    </location>
</feature>
<dbReference type="OrthoDB" id="3390544at2"/>
<protein>
    <submittedName>
        <fullName evidence="3">Uncharacterized protein</fullName>
    </submittedName>
</protein>
<dbReference type="AlphaFoldDB" id="A0A511DBY0"/>
<evidence type="ECO:0000256" key="1">
    <source>
        <dbReference type="SAM" id="MobiDB-lite"/>
    </source>
</evidence>
<organism evidence="3 4">
    <name type="scientific">Pseudonocardia sulfidoxydans NBRC 16205</name>
    <dbReference type="NCBI Taxonomy" id="1223511"/>
    <lineage>
        <taxon>Bacteria</taxon>
        <taxon>Bacillati</taxon>
        <taxon>Actinomycetota</taxon>
        <taxon>Actinomycetes</taxon>
        <taxon>Pseudonocardiales</taxon>
        <taxon>Pseudonocardiaceae</taxon>
        <taxon>Pseudonocardia</taxon>
    </lineage>
</organism>
<feature type="compositionally biased region" description="Pro residues" evidence="1">
    <location>
        <begin position="18"/>
        <end position="29"/>
    </location>
</feature>
<comment type="caution">
    <text evidence="3">The sequence shown here is derived from an EMBL/GenBank/DDBJ whole genome shotgun (WGS) entry which is preliminary data.</text>
</comment>
<gene>
    <name evidence="3" type="ORF">PSU4_12590</name>
</gene>
<dbReference type="RefSeq" id="WP_147103345.1">
    <property type="nucleotide sequence ID" value="NZ_BJVJ01000008.1"/>
</dbReference>
<dbReference type="EMBL" id="BJVJ01000008">
    <property type="protein sequence ID" value="GEL22305.1"/>
    <property type="molecule type" value="Genomic_DNA"/>
</dbReference>
<keyword evidence="4" id="KW-1185">Reference proteome</keyword>
<feature type="region of interest" description="Disordered" evidence="1">
    <location>
        <begin position="111"/>
        <end position="131"/>
    </location>
</feature>
<evidence type="ECO:0000256" key="2">
    <source>
        <dbReference type="SAM" id="Phobius"/>
    </source>
</evidence>
<sequence length="254" mass="25196">MTPYGNGPAQYGQQPGHGYPPPPPRPPVPGGRSYGEAPGYHPPQGYAPPQAPSRAGDTRPGPARSGGSGRSIATIVVVVLTVLVVGGGAAYWALGGSLPFGSGTAEPAAVSADGPVAGGGDSEDTVFAGGAGSTPPACPFTAAQISSLVGQQMKDDGSCLFGDGKGVAQLSITMSSASTGEIMLDTLREQASGQYDEVSDRSGGKGYVATKELGGEAVAVTGTGGYTITMSSFERFSTTGYGPVLNKIADALPA</sequence>
<name>A0A511DBY0_9PSEU</name>
<proteinExistence type="predicted"/>
<reference evidence="3 4" key="1">
    <citation type="submission" date="2019-07" db="EMBL/GenBank/DDBJ databases">
        <title>Whole genome shotgun sequence of Pseudonocardia sulfidoxydans NBRC 16205.</title>
        <authorList>
            <person name="Hosoyama A."/>
            <person name="Uohara A."/>
            <person name="Ohji S."/>
            <person name="Ichikawa N."/>
        </authorList>
    </citation>
    <scope>NUCLEOTIDE SEQUENCE [LARGE SCALE GENOMIC DNA]</scope>
    <source>
        <strain evidence="3 4">NBRC 16205</strain>
    </source>
</reference>
<keyword evidence="2" id="KW-0812">Transmembrane</keyword>
<evidence type="ECO:0000313" key="4">
    <source>
        <dbReference type="Proteomes" id="UP000321685"/>
    </source>
</evidence>
<accession>A0A511DBY0</accession>